<reference evidence="3 4" key="1">
    <citation type="journal article" date="2023" name="IMA Fungus">
        <title>Comparative genomic study of the Penicillium genus elucidates a diverse pangenome and 15 lateral gene transfer events.</title>
        <authorList>
            <person name="Petersen C."/>
            <person name="Sorensen T."/>
            <person name="Nielsen M.R."/>
            <person name="Sondergaard T.E."/>
            <person name="Sorensen J.L."/>
            <person name="Fitzpatrick D.A."/>
            <person name="Frisvad J.C."/>
            <person name="Nielsen K.L."/>
        </authorList>
    </citation>
    <scope>NUCLEOTIDE SEQUENCE [LARGE SCALE GENOMIC DNA]</scope>
    <source>
        <strain evidence="3 4">IBT 35679</strain>
    </source>
</reference>
<organism evidence="3 4">
    <name type="scientific">Penicillium frequentans</name>
    <dbReference type="NCBI Taxonomy" id="3151616"/>
    <lineage>
        <taxon>Eukaryota</taxon>
        <taxon>Fungi</taxon>
        <taxon>Dikarya</taxon>
        <taxon>Ascomycota</taxon>
        <taxon>Pezizomycotina</taxon>
        <taxon>Eurotiomycetes</taxon>
        <taxon>Eurotiomycetidae</taxon>
        <taxon>Eurotiales</taxon>
        <taxon>Aspergillaceae</taxon>
        <taxon>Penicillium</taxon>
    </lineage>
</organism>
<keyword evidence="2" id="KW-0732">Signal</keyword>
<accession>A0AAD6CZ14</accession>
<evidence type="ECO:0000313" key="3">
    <source>
        <dbReference type="EMBL" id="KAJ5546005.1"/>
    </source>
</evidence>
<name>A0AAD6CZ14_9EURO</name>
<comment type="caution">
    <text evidence="3">The sequence shown here is derived from an EMBL/GenBank/DDBJ whole genome shotgun (WGS) entry which is preliminary data.</text>
</comment>
<keyword evidence="4" id="KW-1185">Reference proteome</keyword>
<evidence type="ECO:0000256" key="1">
    <source>
        <dbReference type="SAM" id="MobiDB-lite"/>
    </source>
</evidence>
<feature type="region of interest" description="Disordered" evidence="1">
    <location>
        <begin position="56"/>
        <end position="76"/>
    </location>
</feature>
<protein>
    <recommendedName>
        <fullName evidence="5">Secreted protein</fullName>
    </recommendedName>
</protein>
<gene>
    <name evidence="3" type="ORF">N7494_003590</name>
</gene>
<feature type="signal peptide" evidence="2">
    <location>
        <begin position="1"/>
        <end position="18"/>
    </location>
</feature>
<evidence type="ECO:0008006" key="5">
    <source>
        <dbReference type="Google" id="ProtNLM"/>
    </source>
</evidence>
<sequence length="76" mass="8506">MTQASGWFSLLITLRCMCQERETPSVLRTSRTSPYVRGEETTILASVWAVSQLQHTLGDHHGPSNRNFTDPSPCDV</sequence>
<dbReference type="EMBL" id="JAQIZZ010000003">
    <property type="protein sequence ID" value="KAJ5546005.1"/>
    <property type="molecule type" value="Genomic_DNA"/>
</dbReference>
<proteinExistence type="predicted"/>
<evidence type="ECO:0000313" key="4">
    <source>
        <dbReference type="Proteomes" id="UP001220324"/>
    </source>
</evidence>
<dbReference type="Proteomes" id="UP001220324">
    <property type="component" value="Unassembled WGS sequence"/>
</dbReference>
<feature type="chain" id="PRO_5042104160" description="Secreted protein" evidence="2">
    <location>
        <begin position="19"/>
        <end position="76"/>
    </location>
</feature>
<dbReference type="AlphaFoldDB" id="A0AAD6CZ14"/>
<evidence type="ECO:0000256" key="2">
    <source>
        <dbReference type="SAM" id="SignalP"/>
    </source>
</evidence>